<evidence type="ECO:0000313" key="1">
    <source>
        <dbReference type="EMBL" id="KAE8423251.1"/>
    </source>
</evidence>
<dbReference type="EMBL" id="ML735689">
    <property type="protein sequence ID" value="KAE8423251.1"/>
    <property type="molecule type" value="Genomic_DNA"/>
</dbReference>
<dbReference type="Proteomes" id="UP000325395">
    <property type="component" value="Unassembled WGS sequence"/>
</dbReference>
<keyword evidence="2" id="KW-1185">Reference proteome</keyword>
<sequence>MRTDRVIQAWAALIASLVGNGRRVKIQKRKIIQKKLSVVNLYRVKDVYVHRGEKCPSADSETWSLSLVGVSVTDGS</sequence>
<name>A0ABQ6X1R1_9EURO</name>
<proteinExistence type="predicted"/>
<protein>
    <submittedName>
        <fullName evidence="1">Uncharacterized protein</fullName>
    </submittedName>
</protein>
<reference evidence="1 2" key="1">
    <citation type="submission" date="2019-04" db="EMBL/GenBank/DDBJ databases">
        <authorList>
            <consortium name="DOE Joint Genome Institute"/>
            <person name="Mondo S."/>
            <person name="Kjaerbolling I."/>
            <person name="Vesth T."/>
            <person name="Frisvad J.C."/>
            <person name="Nybo J.L."/>
            <person name="Theobald S."/>
            <person name="Kildgaard S."/>
            <person name="Isbrandt T."/>
            <person name="Kuo A."/>
            <person name="Sato A."/>
            <person name="Lyhne E.K."/>
            <person name="Kogle M.E."/>
            <person name="Wiebenga A."/>
            <person name="Kun R.S."/>
            <person name="Lubbers R.J."/>
            <person name="Makela M.R."/>
            <person name="Barry K."/>
            <person name="Chovatia M."/>
            <person name="Clum A."/>
            <person name="Daum C."/>
            <person name="Haridas S."/>
            <person name="He G."/>
            <person name="LaButti K."/>
            <person name="Lipzen A."/>
            <person name="Riley R."/>
            <person name="Salamov A."/>
            <person name="Simmons B.A."/>
            <person name="Magnuson J.K."/>
            <person name="Henrissat B."/>
            <person name="Mortensen U.H."/>
            <person name="Larsen T.O."/>
            <person name="Devries R.P."/>
            <person name="Grigoriev I.V."/>
            <person name="Machida M."/>
            <person name="Baker S.E."/>
            <person name="Andersen M.R."/>
            <person name="Cantor M.N."/>
            <person name="Hua S.X."/>
        </authorList>
    </citation>
    <scope>NUCLEOTIDE SEQUENCE [LARGE SCALE GENOMIC DNA]</scope>
    <source>
        <strain evidence="1 2">CBS 117616</strain>
    </source>
</reference>
<accession>A0ABQ6X1R1</accession>
<gene>
    <name evidence="1" type="ORF">BDV36DRAFT_243181</name>
</gene>
<organism evidence="1 2">
    <name type="scientific">Aspergillus pseudocaelatus</name>
    <dbReference type="NCBI Taxonomy" id="1825620"/>
    <lineage>
        <taxon>Eukaryota</taxon>
        <taxon>Fungi</taxon>
        <taxon>Dikarya</taxon>
        <taxon>Ascomycota</taxon>
        <taxon>Pezizomycotina</taxon>
        <taxon>Eurotiomycetes</taxon>
        <taxon>Eurotiomycetidae</taxon>
        <taxon>Eurotiales</taxon>
        <taxon>Aspergillaceae</taxon>
        <taxon>Aspergillus</taxon>
        <taxon>Aspergillus subgen. Circumdati</taxon>
    </lineage>
</organism>
<evidence type="ECO:0000313" key="2">
    <source>
        <dbReference type="Proteomes" id="UP000325395"/>
    </source>
</evidence>